<dbReference type="EMBL" id="BLXT01004610">
    <property type="protein sequence ID" value="GFO15603.1"/>
    <property type="molecule type" value="Genomic_DNA"/>
</dbReference>
<accession>A0AAV4B8X4</accession>
<evidence type="ECO:0000256" key="1">
    <source>
        <dbReference type="SAM" id="MobiDB-lite"/>
    </source>
</evidence>
<evidence type="ECO:0000313" key="3">
    <source>
        <dbReference type="Proteomes" id="UP000735302"/>
    </source>
</evidence>
<organism evidence="2 3">
    <name type="scientific">Plakobranchus ocellatus</name>
    <dbReference type="NCBI Taxonomy" id="259542"/>
    <lineage>
        <taxon>Eukaryota</taxon>
        <taxon>Metazoa</taxon>
        <taxon>Spiralia</taxon>
        <taxon>Lophotrochozoa</taxon>
        <taxon>Mollusca</taxon>
        <taxon>Gastropoda</taxon>
        <taxon>Heterobranchia</taxon>
        <taxon>Euthyneura</taxon>
        <taxon>Panpulmonata</taxon>
        <taxon>Sacoglossa</taxon>
        <taxon>Placobranchoidea</taxon>
        <taxon>Plakobranchidae</taxon>
        <taxon>Plakobranchus</taxon>
    </lineage>
</organism>
<feature type="compositionally biased region" description="Polar residues" evidence="1">
    <location>
        <begin position="62"/>
        <end position="75"/>
    </location>
</feature>
<protein>
    <submittedName>
        <fullName evidence="2">Uncharacterized protein</fullName>
    </submittedName>
</protein>
<name>A0AAV4B8X4_9GAST</name>
<proteinExistence type="predicted"/>
<comment type="caution">
    <text evidence="2">The sequence shown here is derived from an EMBL/GenBank/DDBJ whole genome shotgun (WGS) entry which is preliminary data.</text>
</comment>
<feature type="region of interest" description="Disordered" evidence="1">
    <location>
        <begin position="1"/>
        <end position="133"/>
    </location>
</feature>
<keyword evidence="3" id="KW-1185">Reference proteome</keyword>
<feature type="compositionally biased region" description="Gly residues" evidence="1">
    <location>
        <begin position="118"/>
        <end position="133"/>
    </location>
</feature>
<gene>
    <name evidence="2" type="ORF">PoB_004210800</name>
</gene>
<evidence type="ECO:0000313" key="2">
    <source>
        <dbReference type="EMBL" id="GFO15603.1"/>
    </source>
</evidence>
<reference evidence="2 3" key="1">
    <citation type="journal article" date="2021" name="Elife">
        <title>Chloroplast acquisition without the gene transfer in kleptoplastic sea slugs, Plakobranchus ocellatus.</title>
        <authorList>
            <person name="Maeda T."/>
            <person name="Takahashi S."/>
            <person name="Yoshida T."/>
            <person name="Shimamura S."/>
            <person name="Takaki Y."/>
            <person name="Nagai Y."/>
            <person name="Toyoda A."/>
            <person name="Suzuki Y."/>
            <person name="Arimoto A."/>
            <person name="Ishii H."/>
            <person name="Satoh N."/>
            <person name="Nishiyama T."/>
            <person name="Hasebe M."/>
            <person name="Maruyama T."/>
            <person name="Minagawa J."/>
            <person name="Obokata J."/>
            <person name="Shigenobu S."/>
        </authorList>
    </citation>
    <scope>NUCLEOTIDE SEQUENCE [LARGE SCALE GENOMIC DNA]</scope>
</reference>
<feature type="compositionally biased region" description="Polar residues" evidence="1">
    <location>
        <begin position="19"/>
        <end position="28"/>
    </location>
</feature>
<dbReference type="Proteomes" id="UP000735302">
    <property type="component" value="Unassembled WGS sequence"/>
</dbReference>
<sequence length="133" mass="13468">MCDPTAVGKCQERRKAQAPGTTAQSTSAAAVPKQRAPVSEKSLLLQNIEALPSDVTGKGEVTSATKPRGSQNSLQDIHDDADDDSCLPLSPDGKYLILSPAPDVSPDEAGDFTTSSGAGAGRDGGEGGAESNA</sequence>
<dbReference type="AlphaFoldDB" id="A0AAV4B8X4"/>